<comment type="caution">
    <text evidence="1">The sequence shown here is derived from an EMBL/GenBank/DDBJ whole genome shotgun (WGS) entry which is preliminary data.</text>
</comment>
<gene>
    <name evidence="1" type="ORF">DSL99_1356</name>
</gene>
<dbReference type="STRING" id="1122159.SAMN02745246_01411"/>
<accession>A0A4Q0PNM9</accession>
<protein>
    <submittedName>
        <fullName evidence="1">Uncharacterized protein</fullName>
    </submittedName>
</protein>
<dbReference type="AlphaFoldDB" id="A0A4Q0PNM9"/>
<evidence type="ECO:0000313" key="1">
    <source>
        <dbReference type="EMBL" id="RXG32051.1"/>
    </source>
</evidence>
<reference evidence="1 2" key="1">
    <citation type="submission" date="2018-07" db="EMBL/GenBank/DDBJ databases">
        <title>Leeuwenhoekiella genomics.</title>
        <authorList>
            <person name="Tahon G."/>
            <person name="Willems A."/>
        </authorList>
    </citation>
    <scope>NUCLEOTIDE SEQUENCE [LARGE SCALE GENOMIC DNA]</scope>
    <source>
        <strain evidence="1 2">LMG 1345</strain>
    </source>
</reference>
<dbReference type="RefSeq" id="WP_073098525.1">
    <property type="nucleotide sequence ID" value="NZ_QOVL01000005.1"/>
</dbReference>
<evidence type="ECO:0000313" key="2">
    <source>
        <dbReference type="Proteomes" id="UP000290608"/>
    </source>
</evidence>
<organism evidence="1 2">
    <name type="scientific">Leeuwenhoekiella marinoflava</name>
    <dbReference type="NCBI Taxonomy" id="988"/>
    <lineage>
        <taxon>Bacteria</taxon>
        <taxon>Pseudomonadati</taxon>
        <taxon>Bacteroidota</taxon>
        <taxon>Flavobacteriia</taxon>
        <taxon>Flavobacteriales</taxon>
        <taxon>Flavobacteriaceae</taxon>
        <taxon>Leeuwenhoekiella</taxon>
    </lineage>
</organism>
<name>A0A4Q0PNM9_9FLAO</name>
<dbReference type="EMBL" id="QOVL01000005">
    <property type="protein sequence ID" value="RXG32051.1"/>
    <property type="molecule type" value="Genomic_DNA"/>
</dbReference>
<proteinExistence type="predicted"/>
<sequence length="152" mass="18089">MSKKPEVKIYPDYKFGVKFPDAWTEEPINLPTANPNWYAPPRVFVDKNNPSYKALIENLNKFLQNSKGWPDDVFESILDGAKKQALYHVLKLMLDRDPEREDFEKVEELKHNQRISMMCYEGRPFAFCEWQEVKESEVPHVWITPTKYFKDE</sequence>
<dbReference type="Proteomes" id="UP000290608">
    <property type="component" value="Unassembled WGS sequence"/>
</dbReference>